<name>A0A3M7RVA8_BRAPC</name>
<keyword evidence="2" id="KW-1185">Reference proteome</keyword>
<comment type="caution">
    <text evidence="1">The sequence shown here is derived from an EMBL/GenBank/DDBJ whole genome shotgun (WGS) entry which is preliminary data.</text>
</comment>
<gene>
    <name evidence="1" type="ORF">BpHYR1_036908</name>
</gene>
<evidence type="ECO:0000313" key="2">
    <source>
        <dbReference type="Proteomes" id="UP000276133"/>
    </source>
</evidence>
<accession>A0A3M7RVA8</accession>
<organism evidence="1 2">
    <name type="scientific">Brachionus plicatilis</name>
    <name type="common">Marine rotifer</name>
    <name type="synonym">Brachionus muelleri</name>
    <dbReference type="NCBI Taxonomy" id="10195"/>
    <lineage>
        <taxon>Eukaryota</taxon>
        <taxon>Metazoa</taxon>
        <taxon>Spiralia</taxon>
        <taxon>Gnathifera</taxon>
        <taxon>Rotifera</taxon>
        <taxon>Eurotatoria</taxon>
        <taxon>Monogononta</taxon>
        <taxon>Pseudotrocha</taxon>
        <taxon>Ploima</taxon>
        <taxon>Brachionidae</taxon>
        <taxon>Brachionus</taxon>
    </lineage>
</organism>
<reference evidence="1 2" key="1">
    <citation type="journal article" date="2018" name="Sci. Rep.">
        <title>Genomic signatures of local adaptation to the degree of environmental predictability in rotifers.</title>
        <authorList>
            <person name="Franch-Gras L."/>
            <person name="Hahn C."/>
            <person name="Garcia-Roger E.M."/>
            <person name="Carmona M.J."/>
            <person name="Serra M."/>
            <person name="Gomez A."/>
        </authorList>
    </citation>
    <scope>NUCLEOTIDE SEQUENCE [LARGE SCALE GENOMIC DNA]</scope>
    <source>
        <strain evidence="1">HYR1</strain>
    </source>
</reference>
<sequence length="75" mass="8952">MVHLLLEQFLFSEKKLNLSGLGKICEIDETMFPKVKHLKGKYLSRKSIWVFWIVKRFRELGILLNSYSIQFVHLI</sequence>
<dbReference type="Proteomes" id="UP000276133">
    <property type="component" value="Unassembled WGS sequence"/>
</dbReference>
<evidence type="ECO:0000313" key="1">
    <source>
        <dbReference type="EMBL" id="RNA27265.1"/>
    </source>
</evidence>
<dbReference type="AlphaFoldDB" id="A0A3M7RVA8"/>
<dbReference type="EMBL" id="REGN01002570">
    <property type="protein sequence ID" value="RNA27265.1"/>
    <property type="molecule type" value="Genomic_DNA"/>
</dbReference>
<protein>
    <submittedName>
        <fullName evidence="1">Uncharacterized protein</fullName>
    </submittedName>
</protein>
<proteinExistence type="predicted"/>